<keyword evidence="2" id="KW-1185">Reference proteome</keyword>
<gene>
    <name evidence="1" type="ORF">ACFPP9_01335</name>
</gene>
<evidence type="ECO:0000313" key="2">
    <source>
        <dbReference type="Proteomes" id="UP001596150"/>
    </source>
</evidence>
<comment type="caution">
    <text evidence="1">The sequence shown here is derived from an EMBL/GenBank/DDBJ whole genome shotgun (WGS) entry which is preliminary data.</text>
</comment>
<proteinExistence type="predicted"/>
<reference evidence="2" key="1">
    <citation type="journal article" date="2019" name="Int. J. Syst. Evol. Microbiol.">
        <title>The Global Catalogue of Microorganisms (GCM) 10K type strain sequencing project: providing services to taxonomists for standard genome sequencing and annotation.</title>
        <authorList>
            <consortium name="The Broad Institute Genomics Platform"/>
            <consortium name="The Broad Institute Genome Sequencing Center for Infectious Disease"/>
            <person name="Wu L."/>
            <person name="Ma J."/>
        </authorList>
    </citation>
    <scope>NUCLEOTIDE SEQUENCE [LARGE SCALE GENOMIC DNA]</scope>
    <source>
        <strain evidence="2">KACC 12633</strain>
    </source>
</reference>
<dbReference type="Proteomes" id="UP001596150">
    <property type="component" value="Unassembled WGS sequence"/>
</dbReference>
<sequence>MGPGPFAAAITVPAAPAMGVRISGFVKTLGFGGSAGTDALETNDPFTQSQPSALRRFTSPVMRLPL</sequence>
<accession>A0ABW0PPH5</accession>
<name>A0ABW0PPH5_9HYPH</name>
<dbReference type="RefSeq" id="WP_266345011.1">
    <property type="nucleotide sequence ID" value="NZ_JAPKNH010000006.1"/>
</dbReference>
<evidence type="ECO:0000313" key="1">
    <source>
        <dbReference type="EMBL" id="MFC5514395.1"/>
    </source>
</evidence>
<protein>
    <submittedName>
        <fullName evidence="1">Uncharacterized protein</fullName>
    </submittedName>
</protein>
<organism evidence="1 2">
    <name type="scientific">Kaistia terrae</name>
    <dbReference type="NCBI Taxonomy" id="537017"/>
    <lineage>
        <taxon>Bacteria</taxon>
        <taxon>Pseudomonadati</taxon>
        <taxon>Pseudomonadota</taxon>
        <taxon>Alphaproteobacteria</taxon>
        <taxon>Hyphomicrobiales</taxon>
        <taxon>Kaistiaceae</taxon>
        <taxon>Kaistia</taxon>
    </lineage>
</organism>
<dbReference type="EMBL" id="JBHSML010000001">
    <property type="protein sequence ID" value="MFC5514395.1"/>
    <property type="molecule type" value="Genomic_DNA"/>
</dbReference>